<evidence type="ECO:0000313" key="2">
    <source>
        <dbReference type="Proteomes" id="UP001474120"/>
    </source>
</evidence>
<comment type="caution">
    <text evidence="1">The sequence shown here is derived from an EMBL/GenBank/DDBJ whole genome shotgun (WGS) entry which is preliminary data.</text>
</comment>
<dbReference type="Proteomes" id="UP001474120">
    <property type="component" value="Unassembled WGS sequence"/>
</dbReference>
<keyword evidence="2" id="KW-1185">Reference proteome</keyword>
<keyword evidence="1" id="KW-0489">Methyltransferase</keyword>
<gene>
    <name evidence="1" type="ORF">AABB81_06570</name>
</gene>
<dbReference type="GO" id="GO:0008168">
    <property type="term" value="F:methyltransferase activity"/>
    <property type="evidence" value="ECO:0007669"/>
    <property type="project" value="UniProtKB-KW"/>
</dbReference>
<dbReference type="CDD" id="cd02440">
    <property type="entry name" value="AdoMet_MTases"/>
    <property type="match status" value="1"/>
</dbReference>
<protein>
    <submittedName>
        <fullName evidence="1">Class I SAM-dependent methyltransferase</fullName>
        <ecNumber evidence="1">2.1.1.-</ecNumber>
    </submittedName>
</protein>
<sequence length="239" mass="26609">MDVNNLTDVFGRAIMDYHNGKAAVIETYSTIGGWDELPVDYLFRSFGDMPDIEQTALNMASGSVLDLGCGAGSHALYLQNKGLEVKAIDISAGAIEACRLRGVKNVELVNFWDIKGAKFDSILSLMNGAGICGSMNRVPDFLNHLKSLLQPGGQVLIDSSDVIYMFEDENGEIDLSEVEHYYGEVEFQSKYDGENSGLYPWLYIDFYNLQQQALHVNMKCELVKKGSHFDYLARLSFSE</sequence>
<name>A0ABU9KZC9_9FLAO</name>
<accession>A0ABU9KZC9</accession>
<keyword evidence="1" id="KW-0808">Transferase</keyword>
<dbReference type="RefSeq" id="WP_342159405.1">
    <property type="nucleotide sequence ID" value="NZ_JBCDNA010000001.1"/>
</dbReference>
<reference evidence="1 2" key="1">
    <citation type="submission" date="2024-04" db="EMBL/GenBank/DDBJ databases">
        <title>whole genome sequencing of Lutimonas vermicola strain IMCC1616.</title>
        <authorList>
            <person name="Bae S.S."/>
        </authorList>
    </citation>
    <scope>NUCLEOTIDE SEQUENCE [LARGE SCALE GENOMIC DNA]</scope>
    <source>
        <strain evidence="1 2">IMCC1616</strain>
    </source>
</reference>
<dbReference type="EMBL" id="JBCDNA010000001">
    <property type="protein sequence ID" value="MEL4455554.1"/>
    <property type="molecule type" value="Genomic_DNA"/>
</dbReference>
<dbReference type="EC" id="2.1.1.-" evidence="1"/>
<proteinExistence type="predicted"/>
<dbReference type="Gene3D" id="3.40.50.150">
    <property type="entry name" value="Vaccinia Virus protein VP39"/>
    <property type="match status" value="1"/>
</dbReference>
<dbReference type="SUPFAM" id="SSF53335">
    <property type="entry name" value="S-adenosyl-L-methionine-dependent methyltransferases"/>
    <property type="match status" value="1"/>
</dbReference>
<dbReference type="Pfam" id="PF13489">
    <property type="entry name" value="Methyltransf_23"/>
    <property type="match status" value="1"/>
</dbReference>
<dbReference type="InterPro" id="IPR029063">
    <property type="entry name" value="SAM-dependent_MTases_sf"/>
</dbReference>
<evidence type="ECO:0000313" key="1">
    <source>
        <dbReference type="EMBL" id="MEL4455554.1"/>
    </source>
</evidence>
<dbReference type="GO" id="GO:0032259">
    <property type="term" value="P:methylation"/>
    <property type="evidence" value="ECO:0007669"/>
    <property type="project" value="UniProtKB-KW"/>
</dbReference>
<organism evidence="1 2">
    <name type="scientific">Lutimonas vermicola</name>
    <dbReference type="NCBI Taxonomy" id="414288"/>
    <lineage>
        <taxon>Bacteria</taxon>
        <taxon>Pseudomonadati</taxon>
        <taxon>Bacteroidota</taxon>
        <taxon>Flavobacteriia</taxon>
        <taxon>Flavobacteriales</taxon>
        <taxon>Flavobacteriaceae</taxon>
        <taxon>Lutimonas</taxon>
    </lineage>
</organism>